<sequence length="96" mass="10652">MLFNLLFSNQASRKLEDKSNAKEVERTRLQSKLKVMVNGLIVIDNVPWHGKVPDPLVTKFFLLVGCDDADVVGYSTSADAVSSGICVYFATIMNRD</sequence>
<gene>
    <name evidence="1" type="ORF">RIF29_25528</name>
</gene>
<evidence type="ECO:0000313" key="2">
    <source>
        <dbReference type="Proteomes" id="UP001372338"/>
    </source>
</evidence>
<dbReference type="Proteomes" id="UP001372338">
    <property type="component" value="Unassembled WGS sequence"/>
</dbReference>
<dbReference type="AlphaFoldDB" id="A0AAN9HXK4"/>
<name>A0AAN9HXK4_CROPI</name>
<dbReference type="EMBL" id="JAYWIO010000005">
    <property type="protein sequence ID" value="KAK7259913.1"/>
    <property type="molecule type" value="Genomic_DNA"/>
</dbReference>
<evidence type="ECO:0000313" key="1">
    <source>
        <dbReference type="EMBL" id="KAK7259913.1"/>
    </source>
</evidence>
<organism evidence="1 2">
    <name type="scientific">Crotalaria pallida</name>
    <name type="common">Smooth rattlebox</name>
    <name type="synonym">Crotalaria striata</name>
    <dbReference type="NCBI Taxonomy" id="3830"/>
    <lineage>
        <taxon>Eukaryota</taxon>
        <taxon>Viridiplantae</taxon>
        <taxon>Streptophyta</taxon>
        <taxon>Embryophyta</taxon>
        <taxon>Tracheophyta</taxon>
        <taxon>Spermatophyta</taxon>
        <taxon>Magnoliopsida</taxon>
        <taxon>eudicotyledons</taxon>
        <taxon>Gunneridae</taxon>
        <taxon>Pentapetalae</taxon>
        <taxon>rosids</taxon>
        <taxon>fabids</taxon>
        <taxon>Fabales</taxon>
        <taxon>Fabaceae</taxon>
        <taxon>Papilionoideae</taxon>
        <taxon>50 kb inversion clade</taxon>
        <taxon>genistoids sensu lato</taxon>
        <taxon>core genistoids</taxon>
        <taxon>Crotalarieae</taxon>
        <taxon>Crotalaria</taxon>
    </lineage>
</organism>
<proteinExistence type="predicted"/>
<comment type="caution">
    <text evidence="1">The sequence shown here is derived from an EMBL/GenBank/DDBJ whole genome shotgun (WGS) entry which is preliminary data.</text>
</comment>
<keyword evidence="2" id="KW-1185">Reference proteome</keyword>
<accession>A0AAN9HXK4</accession>
<protein>
    <submittedName>
        <fullName evidence="1">Uncharacterized protein</fullName>
    </submittedName>
</protein>
<reference evidence="1 2" key="1">
    <citation type="submission" date="2024-01" db="EMBL/GenBank/DDBJ databases">
        <title>The genomes of 5 underutilized Papilionoideae crops provide insights into root nodulation and disease resistanc.</title>
        <authorList>
            <person name="Yuan L."/>
        </authorList>
    </citation>
    <scope>NUCLEOTIDE SEQUENCE [LARGE SCALE GENOMIC DNA]</scope>
    <source>
        <strain evidence="1">ZHUSHIDOU_FW_LH</strain>
        <tissue evidence="1">Leaf</tissue>
    </source>
</reference>